<accession>A0AAV1RMR0</accession>
<dbReference type="Proteomes" id="UP001314170">
    <property type="component" value="Unassembled WGS sequence"/>
</dbReference>
<protein>
    <submittedName>
        <fullName evidence="2">Uncharacterized protein</fullName>
    </submittedName>
</protein>
<sequence>HNRRANKAYKRTPICTIFPSGIVSLSLPLSIAYLGLSRRKAQTPSPLALAAIAYSADLGRLCRCGFELEKTKKKEVAFIGTFAKWERGDYGAELGKASAHDSHVLNDALSRSEGLKIPE</sequence>
<evidence type="ECO:0000313" key="3">
    <source>
        <dbReference type="Proteomes" id="UP001314170"/>
    </source>
</evidence>
<comment type="caution">
    <text evidence="2">The sequence shown here is derived from an EMBL/GenBank/DDBJ whole genome shotgun (WGS) entry which is preliminary data.</text>
</comment>
<keyword evidence="1" id="KW-0472">Membrane</keyword>
<gene>
    <name evidence="2" type="ORF">DCAF_LOCUS13052</name>
</gene>
<evidence type="ECO:0000256" key="1">
    <source>
        <dbReference type="SAM" id="Phobius"/>
    </source>
</evidence>
<name>A0AAV1RMR0_9ROSI</name>
<keyword evidence="1" id="KW-0812">Transmembrane</keyword>
<keyword evidence="1" id="KW-1133">Transmembrane helix</keyword>
<keyword evidence="3" id="KW-1185">Reference proteome</keyword>
<organism evidence="2 3">
    <name type="scientific">Dovyalis caffra</name>
    <dbReference type="NCBI Taxonomy" id="77055"/>
    <lineage>
        <taxon>Eukaryota</taxon>
        <taxon>Viridiplantae</taxon>
        <taxon>Streptophyta</taxon>
        <taxon>Embryophyta</taxon>
        <taxon>Tracheophyta</taxon>
        <taxon>Spermatophyta</taxon>
        <taxon>Magnoliopsida</taxon>
        <taxon>eudicotyledons</taxon>
        <taxon>Gunneridae</taxon>
        <taxon>Pentapetalae</taxon>
        <taxon>rosids</taxon>
        <taxon>fabids</taxon>
        <taxon>Malpighiales</taxon>
        <taxon>Salicaceae</taxon>
        <taxon>Flacourtieae</taxon>
        <taxon>Dovyalis</taxon>
    </lineage>
</organism>
<feature type="non-terminal residue" evidence="2">
    <location>
        <position position="1"/>
    </location>
</feature>
<reference evidence="2 3" key="1">
    <citation type="submission" date="2024-01" db="EMBL/GenBank/DDBJ databases">
        <authorList>
            <person name="Waweru B."/>
        </authorList>
    </citation>
    <scope>NUCLEOTIDE SEQUENCE [LARGE SCALE GENOMIC DNA]</scope>
</reference>
<dbReference type="EMBL" id="CAWUPB010001108">
    <property type="protein sequence ID" value="CAK7338011.1"/>
    <property type="molecule type" value="Genomic_DNA"/>
</dbReference>
<feature type="transmembrane region" description="Helical" evidence="1">
    <location>
        <begin position="12"/>
        <end position="36"/>
    </location>
</feature>
<dbReference type="AlphaFoldDB" id="A0AAV1RMR0"/>
<feature type="non-terminal residue" evidence="2">
    <location>
        <position position="119"/>
    </location>
</feature>
<proteinExistence type="predicted"/>
<evidence type="ECO:0000313" key="2">
    <source>
        <dbReference type="EMBL" id="CAK7338011.1"/>
    </source>
</evidence>